<accession>A0ABQ1U8N4</accession>
<keyword evidence="1" id="KW-1133">Transmembrane helix</keyword>
<gene>
    <name evidence="2" type="ORF">GCM10011518_22560</name>
</gene>
<dbReference type="RefSeq" id="WP_229684325.1">
    <property type="nucleotide sequence ID" value="NZ_BMKP01000004.1"/>
</dbReference>
<evidence type="ECO:0000313" key="3">
    <source>
        <dbReference type="Proteomes" id="UP000655016"/>
    </source>
</evidence>
<evidence type="ECO:0000256" key="1">
    <source>
        <dbReference type="SAM" id="Phobius"/>
    </source>
</evidence>
<evidence type="ECO:0000313" key="2">
    <source>
        <dbReference type="EMBL" id="GGF12792.1"/>
    </source>
</evidence>
<keyword evidence="1" id="KW-0812">Transmembrane</keyword>
<feature type="transmembrane region" description="Helical" evidence="1">
    <location>
        <begin position="15"/>
        <end position="40"/>
    </location>
</feature>
<sequence>MIFESWLQQLAEFNLAYLAVFSLVENLVLIYISVLIGRIIEPENTILKSLTSNGSFQP</sequence>
<reference evidence="3" key="1">
    <citation type="journal article" date="2019" name="Int. J. Syst. Evol. Microbiol.">
        <title>The Global Catalogue of Microorganisms (GCM) 10K type strain sequencing project: providing services to taxonomists for standard genome sequencing and annotation.</title>
        <authorList>
            <consortium name="The Broad Institute Genomics Platform"/>
            <consortium name="The Broad Institute Genome Sequencing Center for Infectious Disease"/>
            <person name="Wu L."/>
            <person name="Ma J."/>
        </authorList>
    </citation>
    <scope>NUCLEOTIDE SEQUENCE [LARGE SCALE GENOMIC DNA]</scope>
    <source>
        <strain evidence="3">CGMCC 1.16060</strain>
    </source>
</reference>
<dbReference type="Proteomes" id="UP000655016">
    <property type="component" value="Unassembled WGS sequence"/>
</dbReference>
<name>A0ABQ1U8N4_9FLAO</name>
<comment type="caution">
    <text evidence="2">The sequence shown here is derived from an EMBL/GenBank/DDBJ whole genome shotgun (WGS) entry which is preliminary data.</text>
</comment>
<dbReference type="EMBL" id="BMKP01000004">
    <property type="protein sequence ID" value="GGF12792.1"/>
    <property type="molecule type" value="Genomic_DNA"/>
</dbReference>
<keyword evidence="3" id="KW-1185">Reference proteome</keyword>
<protein>
    <submittedName>
        <fullName evidence="2">Uncharacterized protein</fullName>
    </submittedName>
</protein>
<organism evidence="2 3">
    <name type="scientific">Flavobacterium limi</name>
    <dbReference type="NCBI Taxonomy" id="2045105"/>
    <lineage>
        <taxon>Bacteria</taxon>
        <taxon>Pseudomonadati</taxon>
        <taxon>Bacteroidota</taxon>
        <taxon>Flavobacteriia</taxon>
        <taxon>Flavobacteriales</taxon>
        <taxon>Flavobacteriaceae</taxon>
        <taxon>Flavobacterium</taxon>
    </lineage>
</organism>
<keyword evidence="1" id="KW-0472">Membrane</keyword>
<proteinExistence type="predicted"/>